<feature type="domain" description="SET" evidence="1">
    <location>
        <begin position="14"/>
        <end position="187"/>
    </location>
</feature>
<feature type="non-terminal residue" evidence="3">
    <location>
        <position position="1"/>
    </location>
</feature>
<evidence type="ECO:0000313" key="4">
    <source>
        <dbReference type="Proteomes" id="UP000663851"/>
    </source>
</evidence>
<dbReference type="InterPro" id="IPR046341">
    <property type="entry name" value="SET_dom_sf"/>
</dbReference>
<protein>
    <recommendedName>
        <fullName evidence="1">SET domain-containing protein</fullName>
    </recommendedName>
</protein>
<organism evidence="3 4">
    <name type="scientific">Rotaria socialis</name>
    <dbReference type="NCBI Taxonomy" id="392032"/>
    <lineage>
        <taxon>Eukaryota</taxon>
        <taxon>Metazoa</taxon>
        <taxon>Spiralia</taxon>
        <taxon>Gnathifera</taxon>
        <taxon>Rotifera</taxon>
        <taxon>Eurotatoria</taxon>
        <taxon>Bdelloidea</taxon>
        <taxon>Philodinida</taxon>
        <taxon>Philodinidae</taxon>
        <taxon>Rotaria</taxon>
    </lineage>
</organism>
<evidence type="ECO:0000313" key="3">
    <source>
        <dbReference type="EMBL" id="CAF4558885.1"/>
    </source>
</evidence>
<dbReference type="InterPro" id="IPR053185">
    <property type="entry name" value="SET_domain_protein"/>
</dbReference>
<dbReference type="PANTHER" id="PTHR47332">
    <property type="entry name" value="SET DOMAIN-CONTAINING PROTEIN 5"/>
    <property type="match status" value="1"/>
</dbReference>
<name>A0A820Z5U5_9BILA</name>
<proteinExistence type="predicted"/>
<sequence length="359" mass="41716">MSIYIAVDSFQWQTYLELVEVEGKGRGYCARIDISAGTTMMFDTALVSAPHSSFDATFFLVGDTICYQAYIGKLAKQLFEQSDLMDLLLPKTPSGKFVSISSPFPDLYTDTQWQLALDKIYTNVFELFVPGTNNQVSLTKLYTRTSLFNHSCLPNAIAYGAEDQLLKQHIESLRDIKKGEEVCISYNKDHYLPVAERRKYLRQHSFNVDCLCERCALDLSDPKDRFMTVDMDGNLLELNEANNTIRERYDTLMHRREGMRKWSSFQMGQQWMQEGEKWLEDAQRVPYRLHPHHWMCKHMYEALHDGFMVMLESGHQCKRSTLKEKVLYYYALDIKAEAAVLPHYLRSAVDLFVYDCVKV</sequence>
<dbReference type="Proteomes" id="UP000663851">
    <property type="component" value="Unassembled WGS sequence"/>
</dbReference>
<dbReference type="EMBL" id="CAJOBO010006265">
    <property type="protein sequence ID" value="CAF4558885.1"/>
    <property type="molecule type" value="Genomic_DNA"/>
</dbReference>
<dbReference type="Pfam" id="PF00856">
    <property type="entry name" value="SET"/>
    <property type="match status" value="1"/>
</dbReference>
<accession>A0A820Z5U5</accession>
<dbReference type="CDD" id="cd20071">
    <property type="entry name" value="SET_SMYD"/>
    <property type="match status" value="1"/>
</dbReference>
<gene>
    <name evidence="3" type="ORF">HFQ381_LOCUS31336</name>
    <name evidence="2" type="ORF">LUA448_LOCUS23589</name>
</gene>
<dbReference type="AlphaFoldDB" id="A0A820Z5U5"/>
<dbReference type="PROSITE" id="PS50280">
    <property type="entry name" value="SET"/>
    <property type="match status" value="1"/>
</dbReference>
<comment type="caution">
    <text evidence="3">The sequence shown here is derived from an EMBL/GenBank/DDBJ whole genome shotgun (WGS) entry which is preliminary data.</text>
</comment>
<feature type="non-terminal residue" evidence="3">
    <location>
        <position position="359"/>
    </location>
</feature>
<dbReference type="Gene3D" id="2.170.270.10">
    <property type="entry name" value="SET domain"/>
    <property type="match status" value="1"/>
</dbReference>
<dbReference type="InterPro" id="IPR001214">
    <property type="entry name" value="SET_dom"/>
</dbReference>
<dbReference type="Proteomes" id="UP000663833">
    <property type="component" value="Unassembled WGS sequence"/>
</dbReference>
<dbReference type="EMBL" id="CAJNYD010003065">
    <property type="protein sequence ID" value="CAF3474248.1"/>
    <property type="molecule type" value="Genomic_DNA"/>
</dbReference>
<dbReference type="PANTHER" id="PTHR47332:SF4">
    <property type="entry name" value="SET DOMAIN-CONTAINING PROTEIN 5"/>
    <property type="match status" value="1"/>
</dbReference>
<evidence type="ECO:0000313" key="2">
    <source>
        <dbReference type="EMBL" id="CAF3474248.1"/>
    </source>
</evidence>
<dbReference type="SUPFAM" id="SSF82199">
    <property type="entry name" value="SET domain"/>
    <property type="match status" value="1"/>
</dbReference>
<evidence type="ECO:0000259" key="1">
    <source>
        <dbReference type="PROSITE" id="PS50280"/>
    </source>
</evidence>
<reference evidence="3" key="1">
    <citation type="submission" date="2021-02" db="EMBL/GenBank/DDBJ databases">
        <authorList>
            <person name="Nowell W R."/>
        </authorList>
    </citation>
    <scope>NUCLEOTIDE SEQUENCE</scope>
</reference>